<gene>
    <name evidence="1" type="ORF">F1737_11385</name>
</gene>
<protein>
    <submittedName>
        <fullName evidence="1">Uncharacterized protein</fullName>
    </submittedName>
</protein>
<accession>A0AA97I5E7</accession>
<proteinExistence type="predicted"/>
<dbReference type="Proteomes" id="UP001301797">
    <property type="component" value="Chromosome"/>
</dbReference>
<dbReference type="KEGG" id="mefw:F1737_11385"/>
<dbReference type="AlphaFoldDB" id="A0AA97I5E7"/>
<evidence type="ECO:0000313" key="1">
    <source>
        <dbReference type="EMBL" id="WOF17371.1"/>
    </source>
</evidence>
<sequence>MDIIEEGFLEIVRQIDELKSKEESASSRILEGKDVLLERMGKLSVPVAKSAGINLLVRAKIDSMGGLYDKVYTEEKMLVLGKTEPLPYRPDDASKPVTNQFCVLSEDGMFYEFMYSADEHITDSYKQELTADEAVSIYGLDIMYMLYKALEQYLTEEKELVMALERTIAFVFEDIGMKEQ</sequence>
<dbReference type="GeneID" id="85230781"/>
<reference evidence="1 2" key="1">
    <citation type="submission" date="2019-09" db="EMBL/GenBank/DDBJ databases">
        <title>The complete genome of Methanoplanus sp. FWC-SCC4.</title>
        <authorList>
            <person name="Chen S.-C."/>
            <person name="Zhou Y.-Z."/>
            <person name="Lai M.-C."/>
        </authorList>
    </citation>
    <scope>NUCLEOTIDE SEQUENCE [LARGE SCALE GENOMIC DNA]</scope>
    <source>
        <strain evidence="1 2">FWC-SCC4</strain>
    </source>
</reference>
<name>A0AA97I5E7_9EURY</name>
<dbReference type="EMBL" id="CP043875">
    <property type="protein sequence ID" value="WOF17371.1"/>
    <property type="molecule type" value="Genomic_DNA"/>
</dbReference>
<evidence type="ECO:0000313" key="2">
    <source>
        <dbReference type="Proteomes" id="UP001301797"/>
    </source>
</evidence>
<keyword evidence="2" id="KW-1185">Reference proteome</keyword>
<organism evidence="1 2">
    <name type="scientific">Methanochimaera problematica</name>
    <dbReference type="NCBI Taxonomy" id="2609417"/>
    <lineage>
        <taxon>Archaea</taxon>
        <taxon>Methanobacteriati</taxon>
        <taxon>Methanobacteriota</taxon>
        <taxon>Stenosarchaea group</taxon>
        <taxon>Methanomicrobia</taxon>
        <taxon>Methanomicrobiales</taxon>
        <taxon>Methanomicrobiaceae</taxon>
        <taxon>Methanochimaera</taxon>
    </lineage>
</organism>
<dbReference type="RefSeq" id="WP_317136698.1">
    <property type="nucleotide sequence ID" value="NZ_CP043875.1"/>
</dbReference>